<dbReference type="GO" id="GO:0030150">
    <property type="term" value="P:protein import into mitochondrial matrix"/>
    <property type="evidence" value="ECO:0007669"/>
    <property type="project" value="TreeGrafter"/>
</dbReference>
<dbReference type="OrthoDB" id="159299at2759"/>
<evidence type="ECO:0000256" key="5">
    <source>
        <dbReference type="SAM" id="MobiDB-lite"/>
    </source>
</evidence>
<evidence type="ECO:0000256" key="4">
    <source>
        <dbReference type="ARBA" id="ARBA00023136"/>
    </source>
</evidence>
<dbReference type="AlphaFoldDB" id="A0A5J5ENG4"/>
<reference evidence="6 7" key="1">
    <citation type="submission" date="2019-09" db="EMBL/GenBank/DDBJ databases">
        <title>Draft genome of the ectomycorrhizal ascomycete Sphaerosporella brunnea.</title>
        <authorList>
            <consortium name="DOE Joint Genome Institute"/>
            <person name="Benucci G.M."/>
            <person name="Marozzi G."/>
            <person name="Antonielli L."/>
            <person name="Sanchez S."/>
            <person name="Marco P."/>
            <person name="Wang X."/>
            <person name="Falini L.B."/>
            <person name="Barry K."/>
            <person name="Haridas S."/>
            <person name="Lipzen A."/>
            <person name="Labutti K."/>
            <person name="Grigoriev I.V."/>
            <person name="Murat C."/>
            <person name="Martin F."/>
            <person name="Albertini E."/>
            <person name="Donnini D."/>
            <person name="Bonito G."/>
        </authorList>
    </citation>
    <scope>NUCLEOTIDE SEQUENCE [LARGE SCALE GENOMIC DNA]</scope>
    <source>
        <strain evidence="6 7">Sb_GMNB300</strain>
    </source>
</reference>
<keyword evidence="2" id="KW-0812">Transmembrane</keyword>
<dbReference type="PANTHER" id="PTHR15371:SF0">
    <property type="entry name" value="SD19278P"/>
    <property type="match status" value="1"/>
</dbReference>
<keyword evidence="7" id="KW-1185">Reference proteome</keyword>
<evidence type="ECO:0000313" key="6">
    <source>
        <dbReference type="EMBL" id="KAA8897078.1"/>
    </source>
</evidence>
<evidence type="ECO:0000256" key="1">
    <source>
        <dbReference type="ARBA" id="ARBA00004141"/>
    </source>
</evidence>
<comment type="subcellular location">
    <subcellularLocation>
        <location evidence="1">Membrane</location>
        <topology evidence="1">Multi-pass membrane protein</topology>
    </subcellularLocation>
</comment>
<feature type="compositionally biased region" description="Low complexity" evidence="5">
    <location>
        <begin position="19"/>
        <end position="31"/>
    </location>
</feature>
<dbReference type="InterPro" id="IPR045238">
    <property type="entry name" value="Tim23-like"/>
</dbReference>
<feature type="region of interest" description="Disordered" evidence="5">
    <location>
        <begin position="1"/>
        <end position="41"/>
    </location>
</feature>
<dbReference type="Proteomes" id="UP000326924">
    <property type="component" value="Unassembled WGS sequence"/>
</dbReference>
<accession>A0A5J5ENG4</accession>
<sequence>MASLWDAFTGRKSRSNDKTTTPTTSADAPPDSGDKAPTTSFTQQQPAFDYNQAADVSSFLTPAVHDPSQLHPLAGLGGDLTYLDLDEAALSSLPGGRTLFPSRGWSDDLCYGTGATYLVALSTGGAWGMVEGLKKTPAQAPPRIKLNTVLNAVTRRGPFMGNSAGIVAMMYNGINSTVGHYRQKHDTANSVISGILSGAIFKSTKGPKAMAVSAAIAGSAAGAWSVGSKAMLS</sequence>
<dbReference type="Pfam" id="PF02466">
    <property type="entry name" value="Tim17"/>
    <property type="match status" value="1"/>
</dbReference>
<evidence type="ECO:0000256" key="2">
    <source>
        <dbReference type="ARBA" id="ARBA00022692"/>
    </source>
</evidence>
<dbReference type="GO" id="GO:0005744">
    <property type="term" value="C:TIM23 mitochondrial import inner membrane translocase complex"/>
    <property type="evidence" value="ECO:0007669"/>
    <property type="project" value="TreeGrafter"/>
</dbReference>
<keyword evidence="4" id="KW-0472">Membrane</keyword>
<proteinExistence type="predicted"/>
<protein>
    <submittedName>
        <fullName evidence="6">Tim17/Tim22/Tim23/Pmp24 family-domain-containing protein</fullName>
    </submittedName>
</protein>
<dbReference type="PANTHER" id="PTHR15371">
    <property type="entry name" value="TIM23"/>
    <property type="match status" value="1"/>
</dbReference>
<comment type="caution">
    <text evidence="6">The sequence shown here is derived from an EMBL/GenBank/DDBJ whole genome shotgun (WGS) entry which is preliminary data.</text>
</comment>
<evidence type="ECO:0000313" key="7">
    <source>
        <dbReference type="Proteomes" id="UP000326924"/>
    </source>
</evidence>
<evidence type="ECO:0000256" key="3">
    <source>
        <dbReference type="ARBA" id="ARBA00022989"/>
    </source>
</evidence>
<dbReference type="GO" id="GO:0008320">
    <property type="term" value="F:protein transmembrane transporter activity"/>
    <property type="evidence" value="ECO:0007669"/>
    <property type="project" value="TreeGrafter"/>
</dbReference>
<dbReference type="FunCoup" id="A0A5J5ENG4">
    <property type="interactions" value="560"/>
</dbReference>
<organism evidence="6 7">
    <name type="scientific">Sphaerosporella brunnea</name>
    <dbReference type="NCBI Taxonomy" id="1250544"/>
    <lineage>
        <taxon>Eukaryota</taxon>
        <taxon>Fungi</taxon>
        <taxon>Dikarya</taxon>
        <taxon>Ascomycota</taxon>
        <taxon>Pezizomycotina</taxon>
        <taxon>Pezizomycetes</taxon>
        <taxon>Pezizales</taxon>
        <taxon>Pyronemataceae</taxon>
        <taxon>Sphaerosporella</taxon>
    </lineage>
</organism>
<keyword evidence="3" id="KW-1133">Transmembrane helix</keyword>
<dbReference type="InParanoid" id="A0A5J5ENG4"/>
<name>A0A5J5ENG4_9PEZI</name>
<dbReference type="EMBL" id="VXIS01000203">
    <property type="protein sequence ID" value="KAA8897078.1"/>
    <property type="molecule type" value="Genomic_DNA"/>
</dbReference>
<gene>
    <name evidence="6" type="ORF">FN846DRAFT_264438</name>
</gene>